<keyword evidence="1" id="KW-1133">Transmembrane helix</keyword>
<dbReference type="Proteomes" id="UP000215002">
    <property type="component" value="Chromosome"/>
</dbReference>
<name>A0A223NYP7_9SPHI</name>
<evidence type="ECO:0000313" key="3">
    <source>
        <dbReference type="Proteomes" id="UP000215002"/>
    </source>
</evidence>
<accession>A0A223NYP7</accession>
<protein>
    <submittedName>
        <fullName evidence="2">Uncharacterized protein</fullName>
    </submittedName>
</protein>
<dbReference type="AlphaFoldDB" id="A0A223NYP7"/>
<keyword evidence="1" id="KW-0472">Membrane</keyword>
<proteinExistence type="predicted"/>
<gene>
    <name evidence="2" type="ORF">MuYL_3097</name>
</gene>
<evidence type="ECO:0000256" key="1">
    <source>
        <dbReference type="SAM" id="Phobius"/>
    </source>
</evidence>
<keyword evidence="1" id="KW-0812">Transmembrane</keyword>
<keyword evidence="3" id="KW-1185">Reference proteome</keyword>
<feature type="transmembrane region" description="Helical" evidence="1">
    <location>
        <begin position="25"/>
        <end position="43"/>
    </location>
</feature>
<dbReference type="EMBL" id="CP022743">
    <property type="protein sequence ID" value="ASU34982.1"/>
    <property type="molecule type" value="Genomic_DNA"/>
</dbReference>
<reference evidence="2 3" key="1">
    <citation type="submission" date="2017-08" db="EMBL/GenBank/DDBJ databases">
        <title>Complete genome sequence of Mucilaginibacter sp. strain BJC16-A31.</title>
        <authorList>
            <consortium name="Henan University of Science and Technology"/>
            <person name="You X."/>
        </authorList>
    </citation>
    <scope>NUCLEOTIDE SEQUENCE [LARGE SCALE GENOMIC DNA]</scope>
    <source>
        <strain evidence="2 3">BJC16-A31</strain>
    </source>
</reference>
<evidence type="ECO:0000313" key="2">
    <source>
        <dbReference type="EMBL" id="ASU34982.1"/>
    </source>
</evidence>
<organism evidence="2 3">
    <name type="scientific">Mucilaginibacter xinganensis</name>
    <dbReference type="NCBI Taxonomy" id="1234841"/>
    <lineage>
        <taxon>Bacteria</taxon>
        <taxon>Pseudomonadati</taxon>
        <taxon>Bacteroidota</taxon>
        <taxon>Sphingobacteriia</taxon>
        <taxon>Sphingobacteriales</taxon>
        <taxon>Sphingobacteriaceae</taxon>
        <taxon>Mucilaginibacter</taxon>
    </lineage>
</organism>
<sequence length="55" mass="6392">MATLLNILKKQKMELPYDYSLSHHQLLFIVFIVVCATNMEIVFTKSKQNDIFTTA</sequence>
<dbReference type="KEGG" id="muc:MuYL_3097"/>